<reference evidence="7 8" key="2">
    <citation type="submission" date="2018-11" db="EMBL/GenBank/DDBJ databases">
        <authorList>
            <consortium name="Pathogen Informatics"/>
        </authorList>
    </citation>
    <scope>NUCLEOTIDE SEQUENCE [LARGE SCALE GENOMIC DNA]</scope>
    <source>
        <strain evidence="7 8">MHpl1</strain>
    </source>
</reference>
<accession>A0A0N4WP10</accession>
<gene>
    <name evidence="7" type="ORF">HPLM_LOCUS13054</name>
</gene>
<name>A0A0N4WP10_HAEPC</name>
<organism evidence="9">
    <name type="scientific">Haemonchus placei</name>
    <name type="common">Barber's pole worm</name>
    <dbReference type="NCBI Taxonomy" id="6290"/>
    <lineage>
        <taxon>Eukaryota</taxon>
        <taxon>Metazoa</taxon>
        <taxon>Ecdysozoa</taxon>
        <taxon>Nematoda</taxon>
        <taxon>Chromadorea</taxon>
        <taxon>Rhabditida</taxon>
        <taxon>Rhabditina</taxon>
        <taxon>Rhabditomorpha</taxon>
        <taxon>Strongyloidea</taxon>
        <taxon>Trichostrongylidae</taxon>
        <taxon>Haemonchus</taxon>
    </lineage>
</organism>
<feature type="domain" description="Protein kinase" evidence="6">
    <location>
        <begin position="1"/>
        <end position="125"/>
    </location>
</feature>
<dbReference type="OrthoDB" id="4062651at2759"/>
<dbReference type="InterPro" id="IPR050401">
    <property type="entry name" value="Cyclic_nucleotide_synthase"/>
</dbReference>
<keyword evidence="3" id="KW-0547">Nucleotide-binding</keyword>
<evidence type="ECO:0000259" key="6">
    <source>
        <dbReference type="PROSITE" id="PS50011"/>
    </source>
</evidence>
<evidence type="ECO:0000313" key="8">
    <source>
        <dbReference type="Proteomes" id="UP000268014"/>
    </source>
</evidence>
<dbReference type="Pfam" id="PF00069">
    <property type="entry name" value="Pkinase"/>
    <property type="match status" value="1"/>
</dbReference>
<dbReference type="InterPro" id="IPR000719">
    <property type="entry name" value="Prot_kinase_dom"/>
</dbReference>
<evidence type="ECO:0000256" key="4">
    <source>
        <dbReference type="ARBA" id="ARBA00023239"/>
    </source>
</evidence>
<dbReference type="GO" id="GO:0005886">
    <property type="term" value="C:plasma membrane"/>
    <property type="evidence" value="ECO:0007669"/>
    <property type="project" value="TreeGrafter"/>
</dbReference>
<dbReference type="SUPFAM" id="SSF56112">
    <property type="entry name" value="Protein kinase-like (PK-like)"/>
    <property type="match status" value="1"/>
</dbReference>
<dbReference type="WBParaSite" id="HPLM_0001306201-mRNA-1">
    <property type="protein sequence ID" value="HPLM_0001306201-mRNA-1"/>
    <property type="gene ID" value="HPLM_0001306201"/>
</dbReference>
<evidence type="ECO:0000313" key="7">
    <source>
        <dbReference type="EMBL" id="VDO47696.1"/>
    </source>
</evidence>
<dbReference type="Gene3D" id="6.10.250.780">
    <property type="match status" value="1"/>
</dbReference>
<dbReference type="GO" id="GO:0001653">
    <property type="term" value="F:peptide receptor activity"/>
    <property type="evidence" value="ECO:0007669"/>
    <property type="project" value="TreeGrafter"/>
</dbReference>
<dbReference type="InterPro" id="IPR011009">
    <property type="entry name" value="Kinase-like_dom_sf"/>
</dbReference>
<dbReference type="GO" id="GO:0004016">
    <property type="term" value="F:adenylate cyclase activity"/>
    <property type="evidence" value="ECO:0007669"/>
    <property type="project" value="TreeGrafter"/>
</dbReference>
<evidence type="ECO:0000256" key="1">
    <source>
        <dbReference type="ARBA" id="ARBA00001436"/>
    </source>
</evidence>
<dbReference type="PANTHER" id="PTHR11920">
    <property type="entry name" value="GUANYLYL CYCLASE"/>
    <property type="match status" value="1"/>
</dbReference>
<dbReference type="PROSITE" id="PS50011">
    <property type="entry name" value="PROTEIN_KINASE_DOM"/>
    <property type="match status" value="1"/>
</dbReference>
<dbReference type="GO" id="GO:0007168">
    <property type="term" value="P:receptor guanylyl cyclase signaling pathway"/>
    <property type="evidence" value="ECO:0007669"/>
    <property type="project" value="TreeGrafter"/>
</dbReference>
<sequence>MILHLYFVTDLLWSAPEHLRNGSIEGSQEGDIYSFGIICSQLVTKTKVWNLENRKEDPEGKSDIIPEIIYLLKKGGHNAPRPGLEPHETVEVSPALLHLIRDCWTERPSERPTIHQVREQLKSFSIPNSRCSNLMDYVFNMMEKYACSLEEEVEQRTKELVVEKKKSDILLYRMLPK</sequence>
<keyword evidence="4" id="KW-0456">Lyase</keyword>
<keyword evidence="8" id="KW-1185">Reference proteome</keyword>
<evidence type="ECO:0000313" key="9">
    <source>
        <dbReference type="WBParaSite" id="HPLM_0001306201-mRNA-1"/>
    </source>
</evidence>
<dbReference type="PANTHER" id="PTHR11920:SF495">
    <property type="entry name" value="RECEPTOR-TYPE GUANYLATE CYCLASE GCY-7"/>
    <property type="match status" value="1"/>
</dbReference>
<comment type="catalytic activity">
    <reaction evidence="1">
        <text>GTP = 3',5'-cyclic GMP + diphosphate</text>
        <dbReference type="Rhea" id="RHEA:13665"/>
        <dbReference type="ChEBI" id="CHEBI:33019"/>
        <dbReference type="ChEBI" id="CHEBI:37565"/>
        <dbReference type="ChEBI" id="CHEBI:57746"/>
        <dbReference type="EC" id="4.6.1.2"/>
    </reaction>
</comment>
<dbReference type="GO" id="GO:0004672">
    <property type="term" value="F:protein kinase activity"/>
    <property type="evidence" value="ECO:0007669"/>
    <property type="project" value="InterPro"/>
</dbReference>
<evidence type="ECO:0000256" key="2">
    <source>
        <dbReference type="ARBA" id="ARBA00012202"/>
    </source>
</evidence>
<dbReference type="AlphaFoldDB" id="A0A0N4WP10"/>
<dbReference type="Gene3D" id="1.10.510.10">
    <property type="entry name" value="Transferase(Phosphotransferase) domain 1"/>
    <property type="match status" value="1"/>
</dbReference>
<keyword evidence="5" id="KW-0141">cGMP biosynthesis</keyword>
<dbReference type="Proteomes" id="UP000268014">
    <property type="component" value="Unassembled WGS sequence"/>
</dbReference>
<reference evidence="9" key="1">
    <citation type="submission" date="2017-02" db="UniProtKB">
        <authorList>
            <consortium name="WormBaseParasite"/>
        </authorList>
    </citation>
    <scope>IDENTIFICATION</scope>
</reference>
<protein>
    <recommendedName>
        <fullName evidence="2">guanylate cyclase</fullName>
        <ecNumber evidence="2">4.6.1.2</ecNumber>
    </recommendedName>
</protein>
<dbReference type="EC" id="4.6.1.2" evidence="2"/>
<proteinExistence type="predicted"/>
<dbReference type="EMBL" id="UZAF01018066">
    <property type="protein sequence ID" value="VDO47696.1"/>
    <property type="molecule type" value="Genomic_DNA"/>
</dbReference>
<evidence type="ECO:0000256" key="5">
    <source>
        <dbReference type="ARBA" id="ARBA00023293"/>
    </source>
</evidence>
<dbReference type="GO" id="GO:0005524">
    <property type="term" value="F:ATP binding"/>
    <property type="evidence" value="ECO:0007669"/>
    <property type="project" value="InterPro"/>
</dbReference>
<evidence type="ECO:0000256" key="3">
    <source>
        <dbReference type="ARBA" id="ARBA00022741"/>
    </source>
</evidence>
<dbReference type="STRING" id="6290.A0A0N4WP10"/>
<dbReference type="GO" id="GO:0004383">
    <property type="term" value="F:guanylate cyclase activity"/>
    <property type="evidence" value="ECO:0007669"/>
    <property type="project" value="UniProtKB-EC"/>
</dbReference>